<dbReference type="PROSITE" id="PS01124">
    <property type="entry name" value="HTH_ARAC_FAMILY_2"/>
    <property type="match status" value="1"/>
</dbReference>
<evidence type="ECO:0000259" key="4">
    <source>
        <dbReference type="PROSITE" id="PS01124"/>
    </source>
</evidence>
<dbReference type="InterPro" id="IPR052158">
    <property type="entry name" value="INH-QAR"/>
</dbReference>
<dbReference type="Pfam" id="PF01965">
    <property type="entry name" value="DJ-1_PfpI"/>
    <property type="match status" value="1"/>
</dbReference>
<dbReference type="SMART" id="SM00342">
    <property type="entry name" value="HTH_ARAC"/>
    <property type="match status" value="1"/>
</dbReference>
<dbReference type="CDD" id="cd03136">
    <property type="entry name" value="GATase1_AraC_ArgR_like"/>
    <property type="match status" value="1"/>
</dbReference>
<protein>
    <recommendedName>
        <fullName evidence="4">HTH araC/xylS-type domain-containing protein</fullName>
    </recommendedName>
</protein>
<proteinExistence type="predicted"/>
<dbReference type="GO" id="GO:0043565">
    <property type="term" value="F:sequence-specific DNA binding"/>
    <property type="evidence" value="ECO:0007669"/>
    <property type="project" value="InterPro"/>
</dbReference>
<dbReference type="Proteomes" id="UP000075882">
    <property type="component" value="Unassembled WGS sequence"/>
</dbReference>
<dbReference type="PANTHER" id="PTHR43130:SF3">
    <property type="entry name" value="HTH-TYPE TRANSCRIPTIONAL REGULATOR RV1931C"/>
    <property type="match status" value="1"/>
</dbReference>
<dbReference type="InterPro" id="IPR002818">
    <property type="entry name" value="DJ-1/PfpI"/>
</dbReference>
<evidence type="ECO:0000313" key="5">
    <source>
        <dbReference type="EnsemblMetazoa" id="ACOM041090-PA.1"/>
    </source>
</evidence>
<dbReference type="SUPFAM" id="SSF46689">
    <property type="entry name" value="Homeodomain-like"/>
    <property type="match status" value="1"/>
</dbReference>
<accession>A0A8W7Q0X6</accession>
<name>A0A8W7Q0X6_ANOCL</name>
<evidence type="ECO:0000256" key="3">
    <source>
        <dbReference type="ARBA" id="ARBA00023163"/>
    </source>
</evidence>
<keyword evidence="3" id="KW-0804">Transcription</keyword>
<dbReference type="InterPro" id="IPR029062">
    <property type="entry name" value="Class_I_gatase-like"/>
</dbReference>
<dbReference type="GO" id="GO:0003700">
    <property type="term" value="F:DNA-binding transcription factor activity"/>
    <property type="evidence" value="ECO:0007669"/>
    <property type="project" value="InterPro"/>
</dbReference>
<comment type="subcellular location">
    <subcellularLocation>
        <location evidence="1">Nucleus</location>
    </subcellularLocation>
</comment>
<dbReference type="PANTHER" id="PTHR43130">
    <property type="entry name" value="ARAC-FAMILY TRANSCRIPTIONAL REGULATOR"/>
    <property type="match status" value="1"/>
</dbReference>
<evidence type="ECO:0000256" key="1">
    <source>
        <dbReference type="ARBA" id="ARBA00004123"/>
    </source>
</evidence>
<dbReference type="GO" id="GO:0005634">
    <property type="term" value="C:nucleus"/>
    <property type="evidence" value="ECO:0007669"/>
    <property type="project" value="UniProtKB-SubCell"/>
</dbReference>
<dbReference type="InterPro" id="IPR009057">
    <property type="entry name" value="Homeodomain-like_sf"/>
</dbReference>
<dbReference type="EnsemblMetazoa" id="ACOM041090-RA">
    <property type="protein sequence ID" value="ACOM041090-PA.1"/>
    <property type="gene ID" value="ACOM041090"/>
</dbReference>
<reference evidence="5" key="1">
    <citation type="submission" date="2022-08" db="UniProtKB">
        <authorList>
            <consortium name="EnsemblMetazoa"/>
        </authorList>
    </citation>
    <scope>IDENTIFICATION</scope>
</reference>
<keyword evidence="2" id="KW-0805">Transcription regulation</keyword>
<dbReference type="SUPFAM" id="SSF52317">
    <property type="entry name" value="Class I glutamine amidotransferase-like"/>
    <property type="match status" value="1"/>
</dbReference>
<dbReference type="Gene3D" id="3.40.50.880">
    <property type="match status" value="1"/>
</dbReference>
<dbReference type="AlphaFoldDB" id="A0A8W7Q0X6"/>
<sequence>MLIVCGGWQVREAVDDKVVSVIRRFAAQGVPLGAICTGTFALAKAGVLNGYRCAIHWENLLSISEEFPKTKFTSDLFVLDRDRFTCSGGTAPLDFMCHLIRHKGGKSLAADVSEQFIVDRLRDNGDRQHIPLLARIGTGHETLVDAALSMESNIENPRSLENLADELGVSLRHLERLFKRYLNTTPAQYYLDLRLRRARELLLANQYERDGSHRAGSMPKLRGRMSMLYAEAILSLGSSKYLYGSGVMNIRNMMLGTALLAIAGSALANDPA</sequence>
<feature type="domain" description="HTH araC/xylS-type" evidence="4">
    <location>
        <begin position="144"/>
        <end position="202"/>
    </location>
</feature>
<organism evidence="5">
    <name type="scientific">Anopheles coluzzii</name>
    <name type="common">African malaria mosquito</name>
    <dbReference type="NCBI Taxonomy" id="1518534"/>
    <lineage>
        <taxon>Eukaryota</taxon>
        <taxon>Metazoa</taxon>
        <taxon>Ecdysozoa</taxon>
        <taxon>Arthropoda</taxon>
        <taxon>Hexapoda</taxon>
        <taxon>Insecta</taxon>
        <taxon>Pterygota</taxon>
        <taxon>Neoptera</taxon>
        <taxon>Endopterygota</taxon>
        <taxon>Diptera</taxon>
        <taxon>Nematocera</taxon>
        <taxon>Culicoidea</taxon>
        <taxon>Culicidae</taxon>
        <taxon>Anophelinae</taxon>
        <taxon>Anopheles</taxon>
    </lineage>
</organism>
<evidence type="ECO:0000256" key="2">
    <source>
        <dbReference type="ARBA" id="ARBA00023015"/>
    </source>
</evidence>
<dbReference type="Pfam" id="PF12833">
    <property type="entry name" value="HTH_18"/>
    <property type="match status" value="1"/>
</dbReference>
<dbReference type="Gene3D" id="1.10.10.60">
    <property type="entry name" value="Homeodomain-like"/>
    <property type="match status" value="1"/>
</dbReference>
<dbReference type="InterPro" id="IPR018060">
    <property type="entry name" value="HTH_AraC"/>
</dbReference>